<organism evidence="14">
    <name type="scientific">Hyperolius marmoratus</name>
    <name type="common">Marbled rush frog</name>
    <dbReference type="NCBI Taxonomy" id="476017"/>
    <lineage>
        <taxon>Eukaryota</taxon>
        <taxon>Metazoa</taxon>
        <taxon>Chordata</taxon>
        <taxon>Craniata</taxon>
        <taxon>Vertebrata</taxon>
        <taxon>Euteleostomi</taxon>
        <taxon>Amphibia</taxon>
        <taxon>Batrachia</taxon>
        <taxon>Anura</taxon>
        <taxon>Neobatrachia</taxon>
        <taxon>Microhyloidea</taxon>
        <taxon>Hyperoliidae</taxon>
        <taxon>Hyperolius</taxon>
    </lineage>
</organism>
<keyword evidence="9 12" id="KW-0496">Mitochondrion</keyword>
<reference evidence="14" key="1">
    <citation type="journal article" date="2013" name="BMC Genomics">
        <title>Afrobatrachian mitochondrial genomes: genome reorganization, gene rearrangement mechanisms, and evolutionary trends of duplicated and rearranged genes.</title>
        <authorList>
            <person name="Kurabayashi A."/>
            <person name="Sumida M."/>
        </authorList>
    </citation>
    <scope>NUCLEOTIDE SEQUENCE</scope>
    <source>
        <strain evidence="14">No. B03</strain>
    </source>
</reference>
<evidence type="ECO:0000313" key="14">
    <source>
        <dbReference type="EMBL" id="BAO42914.1"/>
    </source>
</evidence>
<gene>
    <name evidence="14" type="primary">atp8</name>
    <name evidence="14" type="synonym">ATPase8</name>
</gene>
<dbReference type="RefSeq" id="YP_009000559.1">
    <property type="nucleotide sequence ID" value="NC_023381.1"/>
</dbReference>
<keyword evidence="8 12" id="KW-0406">Ion transport</keyword>
<dbReference type="AlphaFoldDB" id="W0TL85"/>
<dbReference type="PANTHER" id="PTHR39937">
    <property type="entry name" value="ATP SYNTHASE PROTEIN 8"/>
    <property type="match status" value="1"/>
</dbReference>
<evidence type="ECO:0000256" key="7">
    <source>
        <dbReference type="ARBA" id="ARBA00022989"/>
    </source>
</evidence>
<keyword evidence="6 12" id="KW-0375">Hydrogen ion transport</keyword>
<proteinExistence type="inferred from homology"/>
<evidence type="ECO:0000256" key="11">
    <source>
        <dbReference type="ARBA" id="ARBA00023310"/>
    </source>
</evidence>
<protein>
    <recommendedName>
        <fullName evidence="12">ATP synthase complex subunit 8</fullName>
    </recommendedName>
</protein>
<dbReference type="InterPro" id="IPR050635">
    <property type="entry name" value="ATPase_protein_8"/>
</dbReference>
<keyword evidence="4 12" id="KW-0138">CF(0)</keyword>
<evidence type="ECO:0000256" key="5">
    <source>
        <dbReference type="ARBA" id="ARBA00022692"/>
    </source>
</evidence>
<dbReference type="GeneID" id="18252336"/>
<evidence type="ECO:0000256" key="8">
    <source>
        <dbReference type="ARBA" id="ARBA00023065"/>
    </source>
</evidence>
<dbReference type="CTD" id="4509"/>
<evidence type="ECO:0000256" key="6">
    <source>
        <dbReference type="ARBA" id="ARBA00022781"/>
    </source>
</evidence>
<evidence type="ECO:0000256" key="3">
    <source>
        <dbReference type="ARBA" id="ARBA00022448"/>
    </source>
</evidence>
<keyword evidence="5 12" id="KW-0812">Transmembrane</keyword>
<dbReference type="GO" id="GO:0045259">
    <property type="term" value="C:proton-transporting ATP synthase complex"/>
    <property type="evidence" value="ECO:0007669"/>
    <property type="project" value="UniProtKB-KW"/>
</dbReference>
<evidence type="ECO:0000256" key="1">
    <source>
        <dbReference type="ARBA" id="ARBA00004304"/>
    </source>
</evidence>
<evidence type="ECO:0000256" key="10">
    <source>
        <dbReference type="ARBA" id="ARBA00023136"/>
    </source>
</evidence>
<accession>W0TL85</accession>
<keyword evidence="3 12" id="KW-0813">Transport</keyword>
<sequence length="54" mass="6736">MPQLIPDPWFYIFILIWLIFILILPSKINNYKMFNKLNSRTINMHKTTWPWPWT</sequence>
<comment type="subcellular location">
    <subcellularLocation>
        <location evidence="1 12">Mitochondrion membrane</location>
        <topology evidence="1 12">Single-pass membrane protein</topology>
    </subcellularLocation>
</comment>
<dbReference type="GO" id="GO:0015078">
    <property type="term" value="F:proton transmembrane transporter activity"/>
    <property type="evidence" value="ECO:0007669"/>
    <property type="project" value="InterPro"/>
</dbReference>
<dbReference type="GO" id="GO:0015986">
    <property type="term" value="P:proton motive force-driven ATP synthesis"/>
    <property type="evidence" value="ECO:0007669"/>
    <property type="project" value="InterPro"/>
</dbReference>
<dbReference type="Pfam" id="PF00895">
    <property type="entry name" value="ATP-synt_8"/>
    <property type="match status" value="1"/>
</dbReference>
<keyword evidence="11" id="KW-0066">ATP synthesis</keyword>
<reference evidence="14" key="2">
    <citation type="submission" date="2013-01" db="EMBL/GenBank/DDBJ databases">
        <authorList>
            <person name="Kurabayashi A."/>
            <person name="Sumida M."/>
        </authorList>
    </citation>
    <scope>NUCLEOTIDE SEQUENCE</scope>
    <source>
        <strain evidence="14">No. B03</strain>
    </source>
</reference>
<comment type="similarity">
    <text evidence="2 12">Belongs to the ATPase protein 8 family.</text>
</comment>
<dbReference type="GO" id="GO:0031966">
    <property type="term" value="C:mitochondrial membrane"/>
    <property type="evidence" value="ECO:0007669"/>
    <property type="project" value="UniProtKB-SubCell"/>
</dbReference>
<name>W0TL85_HYPMR</name>
<evidence type="ECO:0000256" key="12">
    <source>
        <dbReference type="RuleBase" id="RU003661"/>
    </source>
</evidence>
<dbReference type="InterPro" id="IPR001421">
    <property type="entry name" value="ATP8_metazoa"/>
</dbReference>
<evidence type="ECO:0000256" key="4">
    <source>
        <dbReference type="ARBA" id="ARBA00022547"/>
    </source>
</evidence>
<evidence type="ECO:0000256" key="13">
    <source>
        <dbReference type="SAM" id="Phobius"/>
    </source>
</evidence>
<evidence type="ECO:0000256" key="2">
    <source>
        <dbReference type="ARBA" id="ARBA00008892"/>
    </source>
</evidence>
<dbReference type="EMBL" id="AB777218">
    <property type="protein sequence ID" value="BAO42914.1"/>
    <property type="molecule type" value="Genomic_DNA"/>
</dbReference>
<feature type="transmembrane region" description="Helical" evidence="13">
    <location>
        <begin position="6"/>
        <end position="24"/>
    </location>
</feature>
<keyword evidence="7 13" id="KW-1133">Transmembrane helix</keyword>
<dbReference type="PANTHER" id="PTHR39937:SF1">
    <property type="entry name" value="ATP SYNTHASE PROTEIN 8"/>
    <property type="match status" value="1"/>
</dbReference>
<geneLocation type="mitochondrion" evidence="14"/>
<evidence type="ECO:0000256" key="9">
    <source>
        <dbReference type="ARBA" id="ARBA00023128"/>
    </source>
</evidence>
<keyword evidence="10 13" id="KW-0472">Membrane</keyword>